<dbReference type="AlphaFoldDB" id="A0A7I8XGE0"/>
<feature type="compositionally biased region" description="Polar residues" evidence="1">
    <location>
        <begin position="152"/>
        <end position="165"/>
    </location>
</feature>
<evidence type="ECO:0000313" key="3">
    <source>
        <dbReference type="Proteomes" id="UP000659654"/>
    </source>
</evidence>
<reference evidence="2" key="1">
    <citation type="submission" date="2020-09" db="EMBL/GenBank/DDBJ databases">
        <authorList>
            <person name="Kikuchi T."/>
        </authorList>
    </citation>
    <scope>NUCLEOTIDE SEQUENCE</scope>
    <source>
        <strain evidence="2">Ka4C1</strain>
    </source>
</reference>
<feature type="region of interest" description="Disordered" evidence="1">
    <location>
        <begin position="115"/>
        <end position="165"/>
    </location>
</feature>
<evidence type="ECO:0000313" key="2">
    <source>
        <dbReference type="EMBL" id="CAD5208444.1"/>
    </source>
</evidence>
<sequence length="434" mass="48348">MSGFCYTGFSSPDNVANGTRRPKSRPTEPEVQKETQHSGKSGGFSNVSEGFGRSFGHNSPYGFETARYSHFSSRVNQNAAVQSTGARGFGSRLFGEKSEQHVGLRELKNRNRISNGFGKVESDDMYDPSGTLETQSDRSSAGSRGRTRPRQLGSSRTSGSTDVTIESVGTVTGALRFLHLSAATEKSPCNSTGFGHNSNEEVGVLGLTTNCFVESRDPLSVHSYLLDRCFKCRESVTDWGKGYHPAECKDALQGFMTWNFETTKTKFYCEKKFSNYQTLSAAEVRKFYKILGKLTPGTEDKFEEEFGNILRTIEGFGNMGGRSLVVAYDLFWRKLSVTEAFEFKLHDLRIEQVRIPVDGDKNFRGYELSFSTGSPGGFGEPVMEVAALRRKLKCNGVYGFPIFICIREDYHSVQWHNADASWPDDIPRKTISKN</sequence>
<gene>
    <name evidence="2" type="ORF">BXYJ_LOCUS680</name>
</gene>
<dbReference type="Proteomes" id="UP000582659">
    <property type="component" value="Unassembled WGS sequence"/>
</dbReference>
<evidence type="ECO:0000256" key="1">
    <source>
        <dbReference type="SAM" id="MobiDB-lite"/>
    </source>
</evidence>
<feature type="compositionally biased region" description="Polar residues" evidence="1">
    <location>
        <begin position="131"/>
        <end position="142"/>
    </location>
</feature>
<comment type="caution">
    <text evidence="2">The sequence shown here is derived from an EMBL/GenBank/DDBJ whole genome shotgun (WGS) entry which is preliminary data.</text>
</comment>
<keyword evidence="3" id="KW-1185">Reference proteome</keyword>
<proteinExistence type="predicted"/>
<feature type="compositionally biased region" description="Basic and acidic residues" evidence="1">
    <location>
        <begin position="25"/>
        <end position="37"/>
    </location>
</feature>
<name>A0A7I8XGE0_BURXY</name>
<feature type="region of interest" description="Disordered" evidence="1">
    <location>
        <begin position="1"/>
        <end position="51"/>
    </location>
</feature>
<feature type="compositionally biased region" description="Polar residues" evidence="1">
    <location>
        <begin position="8"/>
        <end position="17"/>
    </location>
</feature>
<accession>A0A7I8XGE0</accession>
<dbReference type="Proteomes" id="UP000659654">
    <property type="component" value="Unassembled WGS sequence"/>
</dbReference>
<protein>
    <submittedName>
        <fullName evidence="2">(pine wood nematode) hypothetical protein</fullName>
    </submittedName>
</protein>
<dbReference type="EMBL" id="CAJFDI010000001">
    <property type="protein sequence ID" value="CAD5208444.1"/>
    <property type="molecule type" value="Genomic_DNA"/>
</dbReference>
<organism evidence="2 3">
    <name type="scientific">Bursaphelenchus xylophilus</name>
    <name type="common">Pinewood nematode worm</name>
    <name type="synonym">Aphelenchoides xylophilus</name>
    <dbReference type="NCBI Taxonomy" id="6326"/>
    <lineage>
        <taxon>Eukaryota</taxon>
        <taxon>Metazoa</taxon>
        <taxon>Ecdysozoa</taxon>
        <taxon>Nematoda</taxon>
        <taxon>Chromadorea</taxon>
        <taxon>Rhabditida</taxon>
        <taxon>Tylenchina</taxon>
        <taxon>Tylenchomorpha</taxon>
        <taxon>Aphelenchoidea</taxon>
        <taxon>Aphelenchoididae</taxon>
        <taxon>Bursaphelenchus</taxon>
    </lineage>
</organism>
<dbReference type="EMBL" id="CAJFCV020000001">
    <property type="protein sequence ID" value="CAG9081521.1"/>
    <property type="molecule type" value="Genomic_DNA"/>
</dbReference>